<feature type="transmembrane region" description="Helical" evidence="7">
    <location>
        <begin position="58"/>
        <end position="83"/>
    </location>
</feature>
<dbReference type="GO" id="GO:0055085">
    <property type="term" value="P:transmembrane transport"/>
    <property type="evidence" value="ECO:0007669"/>
    <property type="project" value="InterPro"/>
</dbReference>
<name>A0A542ZE80_RARFA</name>
<proteinExistence type="inferred from homology"/>
<feature type="transmembrane region" description="Helical" evidence="7">
    <location>
        <begin position="95"/>
        <end position="113"/>
    </location>
</feature>
<sequence>MSPSDLWQIFQLPFMSRALLAILVIAVTAAVAGLFVNLRNLEFVSDGLTHSVFPGLVVGYVVGGTQWVLAGALVAALLGAVILTVIDRKQVGSDAAIAVVLASMFSIGVVLVSRRSGYVSELEQLLFGRLLTIPPGQVTQIIIVCALALAIIVTTWHRQLFRAFDAKGFRAAGFREFPIDIALNVAVALIVVAGSQAIGNLMVLAMLIVPVGVARLLTRRLALIVPIALLVAVLSSIAGLAVGYDLSVERGVNVSPSAVAVLTLVAVYLLILAATSAWRALAPRFHGRALPAEIRGAG</sequence>
<accession>A0A542ZE80</accession>
<comment type="similarity">
    <text evidence="2 6">Belongs to the ABC-3 integral membrane protein family.</text>
</comment>
<evidence type="ECO:0000256" key="5">
    <source>
        <dbReference type="ARBA" id="ARBA00023136"/>
    </source>
</evidence>
<dbReference type="SUPFAM" id="SSF81345">
    <property type="entry name" value="ABC transporter involved in vitamin B12 uptake, BtuC"/>
    <property type="match status" value="1"/>
</dbReference>
<keyword evidence="3 6" id="KW-0812">Transmembrane</keyword>
<feature type="transmembrane region" description="Helical" evidence="7">
    <location>
        <begin position="177"/>
        <end position="195"/>
    </location>
</feature>
<comment type="subcellular location">
    <subcellularLocation>
        <location evidence="6">Cell membrane</location>
        <topology evidence="6">Multi-pass membrane protein</topology>
    </subcellularLocation>
    <subcellularLocation>
        <location evidence="1">Membrane</location>
        <topology evidence="1">Multi-pass membrane protein</topology>
    </subcellularLocation>
</comment>
<keyword evidence="9" id="KW-1185">Reference proteome</keyword>
<dbReference type="PANTHER" id="PTHR30477:SF19">
    <property type="entry name" value="METAL ABC TRANSPORTER PERMEASE"/>
    <property type="match status" value="1"/>
</dbReference>
<evidence type="ECO:0000256" key="3">
    <source>
        <dbReference type="ARBA" id="ARBA00022692"/>
    </source>
</evidence>
<keyword evidence="4 7" id="KW-1133">Transmembrane helix</keyword>
<feature type="transmembrane region" description="Helical" evidence="7">
    <location>
        <begin position="224"/>
        <end position="244"/>
    </location>
</feature>
<dbReference type="Pfam" id="PF00950">
    <property type="entry name" value="ABC-3"/>
    <property type="match status" value="1"/>
</dbReference>
<protein>
    <submittedName>
        <fullName evidence="8">Manganese/iron transport system permease protein</fullName>
    </submittedName>
</protein>
<organism evidence="8 9">
    <name type="scientific">Rarobacter faecitabidus</name>
    <dbReference type="NCBI Taxonomy" id="13243"/>
    <lineage>
        <taxon>Bacteria</taxon>
        <taxon>Bacillati</taxon>
        <taxon>Actinomycetota</taxon>
        <taxon>Actinomycetes</taxon>
        <taxon>Micrococcales</taxon>
        <taxon>Rarobacteraceae</taxon>
        <taxon>Rarobacter</taxon>
    </lineage>
</organism>
<evidence type="ECO:0000313" key="8">
    <source>
        <dbReference type="EMBL" id="TQL58589.1"/>
    </source>
</evidence>
<feature type="transmembrane region" description="Helical" evidence="7">
    <location>
        <begin position="201"/>
        <end position="217"/>
    </location>
</feature>
<keyword evidence="5 7" id="KW-0472">Membrane</keyword>
<dbReference type="AlphaFoldDB" id="A0A542ZE80"/>
<evidence type="ECO:0000256" key="6">
    <source>
        <dbReference type="RuleBase" id="RU003943"/>
    </source>
</evidence>
<feature type="transmembrane region" description="Helical" evidence="7">
    <location>
        <begin position="133"/>
        <end position="156"/>
    </location>
</feature>
<reference evidence="8 9" key="1">
    <citation type="submission" date="2019-06" db="EMBL/GenBank/DDBJ databases">
        <title>Sequencing the genomes of 1000 actinobacteria strains.</title>
        <authorList>
            <person name="Klenk H.-P."/>
        </authorList>
    </citation>
    <scope>NUCLEOTIDE SEQUENCE [LARGE SCALE GENOMIC DNA]</scope>
    <source>
        <strain evidence="8 9">DSM 4813</strain>
    </source>
</reference>
<dbReference type="InterPro" id="IPR037294">
    <property type="entry name" value="ABC_BtuC-like"/>
</dbReference>
<evidence type="ECO:0000256" key="7">
    <source>
        <dbReference type="SAM" id="Phobius"/>
    </source>
</evidence>
<comment type="caution">
    <text evidence="8">The sequence shown here is derived from an EMBL/GenBank/DDBJ whole genome shotgun (WGS) entry which is preliminary data.</text>
</comment>
<evidence type="ECO:0000256" key="1">
    <source>
        <dbReference type="ARBA" id="ARBA00004141"/>
    </source>
</evidence>
<evidence type="ECO:0000256" key="4">
    <source>
        <dbReference type="ARBA" id="ARBA00022989"/>
    </source>
</evidence>
<dbReference type="Gene3D" id="1.10.3470.10">
    <property type="entry name" value="ABC transporter involved in vitamin B12 uptake, BtuC"/>
    <property type="match status" value="1"/>
</dbReference>
<dbReference type="Proteomes" id="UP000315389">
    <property type="component" value="Unassembled WGS sequence"/>
</dbReference>
<evidence type="ECO:0000256" key="2">
    <source>
        <dbReference type="ARBA" id="ARBA00008034"/>
    </source>
</evidence>
<dbReference type="PANTHER" id="PTHR30477">
    <property type="entry name" value="ABC-TRANSPORTER METAL-BINDING PROTEIN"/>
    <property type="match status" value="1"/>
</dbReference>
<feature type="transmembrane region" description="Helical" evidence="7">
    <location>
        <begin position="18"/>
        <end position="38"/>
    </location>
</feature>
<keyword evidence="6" id="KW-0813">Transport</keyword>
<dbReference type="InterPro" id="IPR001626">
    <property type="entry name" value="ABC_TroCD"/>
</dbReference>
<evidence type="ECO:0000313" key="9">
    <source>
        <dbReference type="Proteomes" id="UP000315389"/>
    </source>
</evidence>
<dbReference type="RefSeq" id="WP_142121615.1">
    <property type="nucleotide sequence ID" value="NZ_BAAASV010000002.1"/>
</dbReference>
<dbReference type="GO" id="GO:0010043">
    <property type="term" value="P:response to zinc ion"/>
    <property type="evidence" value="ECO:0007669"/>
    <property type="project" value="TreeGrafter"/>
</dbReference>
<dbReference type="OrthoDB" id="4425802at2"/>
<feature type="transmembrane region" description="Helical" evidence="7">
    <location>
        <begin position="256"/>
        <end position="278"/>
    </location>
</feature>
<dbReference type="GO" id="GO:0043190">
    <property type="term" value="C:ATP-binding cassette (ABC) transporter complex"/>
    <property type="evidence" value="ECO:0007669"/>
    <property type="project" value="InterPro"/>
</dbReference>
<gene>
    <name evidence="8" type="ORF">FB461_2004</name>
</gene>
<dbReference type="EMBL" id="VFOS01000003">
    <property type="protein sequence ID" value="TQL58589.1"/>
    <property type="molecule type" value="Genomic_DNA"/>
</dbReference>